<accession>A0A5D3KN29</accession>
<keyword evidence="1" id="KW-0269">Exonuclease</keyword>
<evidence type="ECO:0000313" key="4">
    <source>
        <dbReference type="EMBL" id="TYL95958.1"/>
    </source>
</evidence>
<dbReference type="Proteomes" id="UP000324758">
    <property type="component" value="Unassembled WGS sequence"/>
</dbReference>
<sequence length="417" mass="45594">MRLRIHRGTREIGGTCIELETMGARILLDLGLPLNAKDLASTPLPDVEGLSAPSASLLGIVLSHGHRDHWGLVPKVNPAIPLVMGEATERIIRAAADFVPDAVALKASHQLEHRKPIQLGPFTITPRLVDHSGFDAYAMEISSGSKRVFYSGDLRAHGRKRKLFDALISDPPRDIDLMLMEGSSLGRLADDATFPSEENLEEAFVTRFEQTEGFALVACSAQNIDRVVTIYRAAKRTGRGLIIDAYAAEVLKATGHESIPQPAPGWPNLAVYIPQRQRVQLKTKGISALVDGYRGFRIWPGQLAGSAPRSVMLFRGWMMSDLAQANALTGARVFWSQWDGYLADGQTGAALKADCERRGIAFETIHTSGHAGPSDLKRLAAAVAAKRLIPIHTFERLRFPDLFSNVELANDGEWIDV</sequence>
<dbReference type="InterPro" id="IPR042173">
    <property type="entry name" value="RNase_J_2"/>
</dbReference>
<dbReference type="PANTHER" id="PTHR43694:SF1">
    <property type="entry name" value="RIBONUCLEASE J"/>
    <property type="match status" value="1"/>
</dbReference>
<comment type="caution">
    <text evidence="4">The sequence shown here is derived from an EMBL/GenBank/DDBJ whole genome shotgun (WGS) entry which is preliminary data.</text>
</comment>
<organism evidence="4 5">
    <name type="scientific">Bradyrhizobium rifense</name>
    <dbReference type="NCBI Taxonomy" id="515499"/>
    <lineage>
        <taxon>Bacteria</taxon>
        <taxon>Pseudomonadati</taxon>
        <taxon>Pseudomonadota</taxon>
        <taxon>Alphaproteobacteria</taxon>
        <taxon>Hyphomicrobiales</taxon>
        <taxon>Nitrobacteraceae</taxon>
        <taxon>Bradyrhizobium</taxon>
    </lineage>
</organism>
<dbReference type="Gene3D" id="3.40.50.10710">
    <property type="entry name" value="Metallo-hydrolase/oxidoreductase"/>
    <property type="match status" value="1"/>
</dbReference>
<reference evidence="4 5" key="1">
    <citation type="submission" date="2019-08" db="EMBL/GenBank/DDBJ databases">
        <title>Bradyrhizobium hipponensis sp. nov., a rhizobium isolated from a Lupinus angustifolius root nodule in Tunisia.</title>
        <authorList>
            <person name="Off K."/>
            <person name="Rejili M."/>
            <person name="Mars M."/>
            <person name="Brachmann A."/>
            <person name="Marin M."/>
        </authorList>
    </citation>
    <scope>NUCLEOTIDE SEQUENCE [LARGE SCALE GENOMIC DNA]</scope>
    <source>
        <strain evidence="4 5">CTAW71</strain>
    </source>
</reference>
<keyword evidence="4" id="KW-0378">Hydrolase</keyword>
<dbReference type="GO" id="GO:0004527">
    <property type="term" value="F:exonuclease activity"/>
    <property type="evidence" value="ECO:0007669"/>
    <property type="project" value="UniProtKB-KW"/>
</dbReference>
<evidence type="ECO:0000313" key="5">
    <source>
        <dbReference type="Proteomes" id="UP000324758"/>
    </source>
</evidence>
<evidence type="ECO:0000256" key="2">
    <source>
        <dbReference type="ARBA" id="ARBA00022884"/>
    </source>
</evidence>
<dbReference type="Pfam" id="PF12706">
    <property type="entry name" value="Lactamase_B_2"/>
    <property type="match status" value="1"/>
</dbReference>
<evidence type="ECO:0000259" key="3">
    <source>
        <dbReference type="SMART" id="SM00849"/>
    </source>
</evidence>
<dbReference type="InterPro" id="IPR036866">
    <property type="entry name" value="RibonucZ/Hydroxyglut_hydro"/>
</dbReference>
<dbReference type="EMBL" id="VSSS01000023">
    <property type="protein sequence ID" value="TYL95958.1"/>
    <property type="molecule type" value="Genomic_DNA"/>
</dbReference>
<gene>
    <name evidence="4" type="ORF">FXB40_13685</name>
</gene>
<dbReference type="InterPro" id="IPR001279">
    <property type="entry name" value="Metallo-B-lactamas"/>
</dbReference>
<dbReference type="CDD" id="cd07732">
    <property type="entry name" value="metallo-hydrolase-like_MBL-fold"/>
    <property type="match status" value="1"/>
</dbReference>
<dbReference type="PANTHER" id="PTHR43694">
    <property type="entry name" value="RIBONUCLEASE J"/>
    <property type="match status" value="1"/>
</dbReference>
<evidence type="ECO:0000256" key="1">
    <source>
        <dbReference type="ARBA" id="ARBA00022839"/>
    </source>
</evidence>
<dbReference type="AlphaFoldDB" id="A0A5D3KN29"/>
<keyword evidence="2" id="KW-0694">RNA-binding</keyword>
<dbReference type="SUPFAM" id="SSF56281">
    <property type="entry name" value="Metallo-hydrolase/oxidoreductase"/>
    <property type="match status" value="1"/>
</dbReference>
<dbReference type="GO" id="GO:0003723">
    <property type="term" value="F:RNA binding"/>
    <property type="evidence" value="ECO:0007669"/>
    <property type="project" value="UniProtKB-KW"/>
</dbReference>
<feature type="domain" description="Metallo-beta-lactamase" evidence="3">
    <location>
        <begin position="13"/>
        <end position="197"/>
    </location>
</feature>
<name>A0A5D3KN29_9BRAD</name>
<protein>
    <submittedName>
        <fullName evidence="4">MBL fold metallo-hydrolase</fullName>
    </submittedName>
</protein>
<dbReference type="OrthoDB" id="9803916at2"/>
<proteinExistence type="predicted"/>
<keyword evidence="5" id="KW-1185">Reference proteome</keyword>
<keyword evidence="1" id="KW-0540">Nuclease</keyword>
<dbReference type="Gene3D" id="3.60.15.10">
    <property type="entry name" value="Ribonuclease Z/Hydroxyacylglutathione hydrolase-like"/>
    <property type="match status" value="1"/>
</dbReference>
<dbReference type="SMART" id="SM00849">
    <property type="entry name" value="Lactamase_B"/>
    <property type="match status" value="1"/>
</dbReference>